<organism evidence="6 7">
    <name type="scientific">Aliikangiella coralliicola</name>
    <dbReference type="NCBI Taxonomy" id="2592383"/>
    <lineage>
        <taxon>Bacteria</taxon>
        <taxon>Pseudomonadati</taxon>
        <taxon>Pseudomonadota</taxon>
        <taxon>Gammaproteobacteria</taxon>
        <taxon>Oceanospirillales</taxon>
        <taxon>Pleioneaceae</taxon>
        <taxon>Aliikangiella</taxon>
    </lineage>
</organism>
<dbReference type="Gene3D" id="2.40.10.10">
    <property type="entry name" value="Trypsin-like serine proteases"/>
    <property type="match status" value="2"/>
</dbReference>
<evidence type="ECO:0000256" key="1">
    <source>
        <dbReference type="ARBA" id="ARBA00010541"/>
    </source>
</evidence>
<evidence type="ECO:0000313" key="6">
    <source>
        <dbReference type="EMBL" id="TQV88001.1"/>
    </source>
</evidence>
<comment type="similarity">
    <text evidence="1">Belongs to the peptidase S1C family.</text>
</comment>
<evidence type="ECO:0000313" key="7">
    <source>
        <dbReference type="Proteomes" id="UP000315439"/>
    </source>
</evidence>
<evidence type="ECO:0000256" key="2">
    <source>
        <dbReference type="ARBA" id="ARBA00022670"/>
    </source>
</evidence>
<dbReference type="GO" id="GO:0004252">
    <property type="term" value="F:serine-type endopeptidase activity"/>
    <property type="evidence" value="ECO:0007669"/>
    <property type="project" value="InterPro"/>
</dbReference>
<evidence type="ECO:0000256" key="3">
    <source>
        <dbReference type="ARBA" id="ARBA00022801"/>
    </source>
</evidence>
<dbReference type="GO" id="GO:0006508">
    <property type="term" value="P:proteolysis"/>
    <property type="evidence" value="ECO:0007669"/>
    <property type="project" value="UniProtKB-KW"/>
</dbReference>
<dbReference type="Pfam" id="PF13365">
    <property type="entry name" value="Trypsin_2"/>
    <property type="match status" value="1"/>
</dbReference>
<dbReference type="OrthoDB" id="9758917at2"/>
<name>A0A545UEU7_9GAMM</name>
<dbReference type="PRINTS" id="PR00834">
    <property type="entry name" value="PROTEASES2C"/>
</dbReference>
<protein>
    <submittedName>
        <fullName evidence="6">DUF4124 domain-containing protein</fullName>
    </submittedName>
</protein>
<dbReference type="SUPFAM" id="SSF50494">
    <property type="entry name" value="Trypsin-like serine proteases"/>
    <property type="match status" value="1"/>
</dbReference>
<dbReference type="PANTHER" id="PTHR43343:SF3">
    <property type="entry name" value="PROTEASE DO-LIKE 8, CHLOROPLASTIC"/>
    <property type="match status" value="1"/>
</dbReference>
<feature type="signal peptide" evidence="4">
    <location>
        <begin position="1"/>
        <end position="27"/>
    </location>
</feature>
<dbReference type="AlphaFoldDB" id="A0A545UEU7"/>
<comment type="caution">
    <text evidence="6">The sequence shown here is derived from an EMBL/GenBank/DDBJ whole genome shotgun (WGS) entry which is preliminary data.</text>
</comment>
<dbReference type="InterPro" id="IPR009003">
    <property type="entry name" value="Peptidase_S1_PA"/>
</dbReference>
<accession>A0A545UEU7</accession>
<sequence>MKLRALSIFCIAIFAYSSLFTTSLVEAKVYKWVDKNGKVHYSDKPPEKESKDPVVVELQSNKTNVVGNSIHFPDIKVPKPINNPNPERSKSVFLEHVSVELESDNDPNNTVVGQLYHFDKNSFRRGLVGTYDDSEASQTALLCNSKRPIRLRNIQGELAGQNYRTSFNKGFQSNNYPVAGAEKKRFALQKSEASDLSIAAIITELKIARCISSTRRYGNQYHQSSTYMKVKWEVFDNLSRRVVFRTESEGVDDYFKKAPREGRAVESTGFAFKRAAESLLSQQAFVDIVAPSVARSSAFKSKPNPKRSDIKITYGDNQSRFSAKIEKIKQATATIRTVSGHGSGFVISSSGHVLTNYHVVNDNTELLVIINGAEYTAELLIKDPARDVAVLQINAEYDGEHLEISRETAGLGEVIYVIGTPLDEMLDFSITKGIISATRNFQQQNFYQTDAAVNPGNSGGPVFNEYGNVIGVTVAGLFTRDGGSRNINYLIPIADALNAMGIED</sequence>
<feature type="domain" description="DUF4124" evidence="5">
    <location>
        <begin position="19"/>
        <end position="51"/>
    </location>
</feature>
<dbReference type="PANTHER" id="PTHR43343">
    <property type="entry name" value="PEPTIDASE S12"/>
    <property type="match status" value="1"/>
</dbReference>
<dbReference type="InterPro" id="IPR043504">
    <property type="entry name" value="Peptidase_S1_PA_chymotrypsin"/>
</dbReference>
<dbReference type="EMBL" id="VIKS01000005">
    <property type="protein sequence ID" value="TQV88001.1"/>
    <property type="molecule type" value="Genomic_DNA"/>
</dbReference>
<feature type="chain" id="PRO_5022153831" evidence="4">
    <location>
        <begin position="28"/>
        <end position="504"/>
    </location>
</feature>
<keyword evidence="4" id="KW-0732">Signal</keyword>
<evidence type="ECO:0000259" key="5">
    <source>
        <dbReference type="Pfam" id="PF13511"/>
    </source>
</evidence>
<dbReference type="Pfam" id="PF13511">
    <property type="entry name" value="DUF4124"/>
    <property type="match status" value="1"/>
</dbReference>
<keyword evidence="3" id="KW-0378">Hydrolase</keyword>
<dbReference type="Proteomes" id="UP000315439">
    <property type="component" value="Unassembled WGS sequence"/>
</dbReference>
<reference evidence="6 7" key="1">
    <citation type="submission" date="2019-07" db="EMBL/GenBank/DDBJ databases">
        <title>Draft genome for Aliikangiella sp. M105.</title>
        <authorList>
            <person name="Wang G."/>
        </authorList>
    </citation>
    <scope>NUCLEOTIDE SEQUENCE [LARGE SCALE GENOMIC DNA]</scope>
    <source>
        <strain evidence="6 7">M105</strain>
    </source>
</reference>
<dbReference type="InterPro" id="IPR025392">
    <property type="entry name" value="DUF4124"/>
</dbReference>
<evidence type="ECO:0000256" key="4">
    <source>
        <dbReference type="SAM" id="SignalP"/>
    </source>
</evidence>
<proteinExistence type="inferred from homology"/>
<dbReference type="InterPro" id="IPR001940">
    <property type="entry name" value="Peptidase_S1C"/>
</dbReference>
<keyword evidence="2" id="KW-0645">Protease</keyword>
<dbReference type="InterPro" id="IPR051201">
    <property type="entry name" value="Chloro_Bact_Ser_Proteases"/>
</dbReference>
<keyword evidence="7" id="KW-1185">Reference proteome</keyword>
<dbReference type="RefSeq" id="WP_142893242.1">
    <property type="nucleotide sequence ID" value="NZ_ML660163.1"/>
</dbReference>
<gene>
    <name evidence="6" type="ORF">FLL46_09315</name>
</gene>